<dbReference type="PANTHER" id="PTHR11439">
    <property type="entry name" value="GAG-POL-RELATED RETROTRANSPOSON"/>
    <property type="match status" value="1"/>
</dbReference>
<comment type="caution">
    <text evidence="2">The sequence shown here is derived from an EMBL/GenBank/DDBJ whole genome shotgun (WGS) entry which is preliminary data.</text>
</comment>
<reference evidence="2 3" key="1">
    <citation type="journal article" date="2018" name="PLoS Genet.">
        <title>Population sequencing reveals clonal diversity and ancestral inbreeding in the grapevine cultivar Chardonnay.</title>
        <authorList>
            <person name="Roach M.J."/>
            <person name="Johnson D.L."/>
            <person name="Bohlmann J."/>
            <person name="van Vuuren H.J."/>
            <person name="Jones S.J."/>
            <person name="Pretorius I.S."/>
            <person name="Schmidt S.A."/>
            <person name="Borneman A.R."/>
        </authorList>
    </citation>
    <scope>NUCLEOTIDE SEQUENCE [LARGE SCALE GENOMIC DNA]</scope>
    <source>
        <strain evidence="3">cv. Chardonnay</strain>
        <tissue evidence="2">Leaf</tissue>
    </source>
</reference>
<dbReference type="Gramene" id="Vitis15g00024.t01">
    <property type="protein sequence ID" value="Vitis15g00024.t01.CDS"/>
    <property type="gene ID" value="Vitis15g00024"/>
</dbReference>
<organism evidence="2 3">
    <name type="scientific">Vitis vinifera</name>
    <name type="common">Grape</name>
    <dbReference type="NCBI Taxonomy" id="29760"/>
    <lineage>
        <taxon>Eukaryota</taxon>
        <taxon>Viridiplantae</taxon>
        <taxon>Streptophyta</taxon>
        <taxon>Embryophyta</taxon>
        <taxon>Tracheophyta</taxon>
        <taxon>Spermatophyta</taxon>
        <taxon>Magnoliopsida</taxon>
        <taxon>eudicotyledons</taxon>
        <taxon>Gunneridae</taxon>
        <taxon>Pentapetalae</taxon>
        <taxon>rosids</taxon>
        <taxon>Vitales</taxon>
        <taxon>Vitaceae</taxon>
        <taxon>Viteae</taxon>
        <taxon>Vitis</taxon>
    </lineage>
</organism>
<dbReference type="CDD" id="cd09272">
    <property type="entry name" value="RNase_HI_RT_Ty1"/>
    <property type="match status" value="1"/>
</dbReference>
<protein>
    <submittedName>
        <fullName evidence="2">Retrovirus-related Pol polyprotein from transposon RE2</fullName>
    </submittedName>
</protein>
<gene>
    <name evidence="2" type="primary">RE2_1118</name>
    <name evidence="2" type="ORF">CK203_043317</name>
</gene>
<dbReference type="EMBL" id="QGNW01000316">
    <property type="protein sequence ID" value="RVW77233.1"/>
    <property type="molecule type" value="Genomic_DNA"/>
</dbReference>
<dbReference type="Proteomes" id="UP000288805">
    <property type="component" value="Unassembled WGS sequence"/>
</dbReference>
<evidence type="ECO:0000313" key="2">
    <source>
        <dbReference type="EMBL" id="RVW77233.1"/>
    </source>
</evidence>
<dbReference type="SUPFAM" id="SSF56672">
    <property type="entry name" value="DNA/RNA polymerases"/>
    <property type="match status" value="1"/>
</dbReference>
<feature type="domain" description="Reverse transcriptase Ty1/copia-type" evidence="1">
    <location>
        <begin position="1"/>
        <end position="146"/>
    </location>
</feature>
<dbReference type="InterPro" id="IPR043502">
    <property type="entry name" value="DNA/RNA_pol_sf"/>
</dbReference>
<dbReference type="InterPro" id="IPR013103">
    <property type="entry name" value="RVT_2"/>
</dbReference>
<accession>A0A438GYH4</accession>
<evidence type="ECO:0000259" key="1">
    <source>
        <dbReference type="Pfam" id="PF07727"/>
    </source>
</evidence>
<dbReference type="PANTHER" id="PTHR11439:SF455">
    <property type="entry name" value="RLK (RECEPTOR-LIKE PROTEIN KINASE) 8, PUTATIVE-RELATED"/>
    <property type="match status" value="1"/>
</dbReference>
<dbReference type="Pfam" id="PF07727">
    <property type="entry name" value="RVT_2"/>
    <property type="match status" value="1"/>
</dbReference>
<evidence type="ECO:0000313" key="3">
    <source>
        <dbReference type="Proteomes" id="UP000288805"/>
    </source>
</evidence>
<proteinExistence type="predicted"/>
<name>A0A438GYH4_VITVI</name>
<dbReference type="KEGG" id="vvi:109124016"/>
<sequence length="275" mass="31226">MEQPPGFVDPLYPTHVFKLDKSLYGLKQSPRAWYTKLSTSLLHLGFVTSKNDSSLFICHSSHWLLLVLVYVDDIIVTGSYSTQVTHLIQQLHHQFSLKNLGLLHYFLGLEVHRTPIGIHLNQAKYIIDLLTQATMLDAKPCPTPMSSNTNLSFHDGVVLENGSDYRSFVGALQYCTMTRPDIDFAVNKVCQFMHHPSDIHWQAIKHILWYLKGTSHFGLFLQPSYDFNITCYTNVDWASCPDDRHSTSGYCLFLGSNLVSWASSKQKVVSHSSTE</sequence>
<dbReference type="AlphaFoldDB" id="A0A438GYH4"/>